<sequence>MRSGDLHRYVVTFHYQEAGLSDVLNLTGALTSGGFSTTLMDDSGTAHELGTNSFGIVTTLDEAALKQQALAAGESALGQKPDVTLTTLDDFLRQATGAAD</sequence>
<comment type="caution">
    <text evidence="1">The sequence shown here is derived from an EMBL/GenBank/DDBJ whole genome shotgun (WGS) entry which is preliminary data.</text>
</comment>
<dbReference type="Proteomes" id="UP000072520">
    <property type="component" value="Unassembled WGS sequence"/>
</dbReference>
<dbReference type="InterPro" id="IPR022597">
    <property type="entry name" value="GhoS"/>
</dbReference>
<reference evidence="1 2" key="1">
    <citation type="journal article" date="2016" name="Front. Microbiol.">
        <title>Genomic Resource of Rice Seed Associated Bacteria.</title>
        <authorList>
            <person name="Midha S."/>
            <person name="Bansal K."/>
            <person name="Sharma S."/>
            <person name="Kumar N."/>
            <person name="Patil P.P."/>
            <person name="Chaudhry V."/>
            <person name="Patil P.B."/>
        </authorList>
    </citation>
    <scope>NUCLEOTIDE SEQUENCE [LARGE SCALE GENOMIC DNA]</scope>
    <source>
        <strain evidence="1 2">RSA13</strain>
    </source>
</reference>
<dbReference type="Pfam" id="PF11080">
    <property type="entry name" value="GhoS"/>
    <property type="match status" value="1"/>
</dbReference>
<evidence type="ECO:0000313" key="2">
    <source>
        <dbReference type="Proteomes" id="UP000072520"/>
    </source>
</evidence>
<name>A0AB34VG07_9GAMM</name>
<organism evidence="1 2">
    <name type="scientific">Pantoea stewartii</name>
    <dbReference type="NCBI Taxonomy" id="66269"/>
    <lineage>
        <taxon>Bacteria</taxon>
        <taxon>Pseudomonadati</taxon>
        <taxon>Pseudomonadota</taxon>
        <taxon>Gammaproteobacteria</taxon>
        <taxon>Enterobacterales</taxon>
        <taxon>Erwiniaceae</taxon>
        <taxon>Pantoea</taxon>
    </lineage>
</organism>
<gene>
    <name evidence="1" type="ORF">RSA13_10095</name>
</gene>
<evidence type="ECO:0000313" key="1">
    <source>
        <dbReference type="EMBL" id="KTS97964.1"/>
    </source>
</evidence>
<dbReference type="EMBL" id="LDSI01000012">
    <property type="protein sequence ID" value="KTS97964.1"/>
    <property type="molecule type" value="Genomic_DNA"/>
</dbReference>
<dbReference type="RefSeq" id="WP_054633904.1">
    <property type="nucleotide sequence ID" value="NZ_CP099540.1"/>
</dbReference>
<protein>
    <submittedName>
        <fullName evidence="1">Uncharacterized protein</fullName>
    </submittedName>
</protein>
<dbReference type="GO" id="GO:0004521">
    <property type="term" value="F:RNA endonuclease activity"/>
    <property type="evidence" value="ECO:0007669"/>
    <property type="project" value="InterPro"/>
</dbReference>
<proteinExistence type="predicted"/>
<dbReference type="InterPro" id="IPR038241">
    <property type="entry name" value="GhoS_sf"/>
</dbReference>
<dbReference type="AlphaFoldDB" id="A0AB34VG07"/>
<dbReference type="Gene3D" id="3.30.70.2360">
    <property type="match status" value="1"/>
</dbReference>
<accession>A0AB34VG07</accession>